<dbReference type="Proteomes" id="UP000242188">
    <property type="component" value="Unassembled WGS sequence"/>
</dbReference>
<organism evidence="1 2">
    <name type="scientific">Mizuhopecten yessoensis</name>
    <name type="common">Japanese scallop</name>
    <name type="synonym">Patinopecten yessoensis</name>
    <dbReference type="NCBI Taxonomy" id="6573"/>
    <lineage>
        <taxon>Eukaryota</taxon>
        <taxon>Metazoa</taxon>
        <taxon>Spiralia</taxon>
        <taxon>Lophotrochozoa</taxon>
        <taxon>Mollusca</taxon>
        <taxon>Bivalvia</taxon>
        <taxon>Autobranchia</taxon>
        <taxon>Pteriomorphia</taxon>
        <taxon>Pectinida</taxon>
        <taxon>Pectinoidea</taxon>
        <taxon>Pectinidae</taxon>
        <taxon>Mizuhopecten</taxon>
    </lineage>
</organism>
<protein>
    <recommendedName>
        <fullName evidence="3">Ubiquitin-like domain-containing protein</fullName>
    </recommendedName>
</protein>
<dbReference type="InterPro" id="IPR029071">
    <property type="entry name" value="Ubiquitin-like_domsf"/>
</dbReference>
<dbReference type="SUPFAM" id="SSF54236">
    <property type="entry name" value="Ubiquitin-like"/>
    <property type="match status" value="1"/>
</dbReference>
<evidence type="ECO:0008006" key="3">
    <source>
        <dbReference type="Google" id="ProtNLM"/>
    </source>
</evidence>
<name>A0A210R236_MIZYE</name>
<reference evidence="1 2" key="1">
    <citation type="journal article" date="2017" name="Nat. Ecol. Evol.">
        <title>Scallop genome provides insights into evolution of bilaterian karyotype and development.</title>
        <authorList>
            <person name="Wang S."/>
            <person name="Zhang J."/>
            <person name="Jiao W."/>
            <person name="Li J."/>
            <person name="Xun X."/>
            <person name="Sun Y."/>
            <person name="Guo X."/>
            <person name="Huan P."/>
            <person name="Dong B."/>
            <person name="Zhang L."/>
            <person name="Hu X."/>
            <person name="Sun X."/>
            <person name="Wang J."/>
            <person name="Zhao C."/>
            <person name="Wang Y."/>
            <person name="Wang D."/>
            <person name="Huang X."/>
            <person name="Wang R."/>
            <person name="Lv J."/>
            <person name="Li Y."/>
            <person name="Zhang Z."/>
            <person name="Liu B."/>
            <person name="Lu W."/>
            <person name="Hui Y."/>
            <person name="Liang J."/>
            <person name="Zhou Z."/>
            <person name="Hou R."/>
            <person name="Li X."/>
            <person name="Liu Y."/>
            <person name="Li H."/>
            <person name="Ning X."/>
            <person name="Lin Y."/>
            <person name="Zhao L."/>
            <person name="Xing Q."/>
            <person name="Dou J."/>
            <person name="Li Y."/>
            <person name="Mao J."/>
            <person name="Guo H."/>
            <person name="Dou H."/>
            <person name="Li T."/>
            <person name="Mu C."/>
            <person name="Jiang W."/>
            <person name="Fu Q."/>
            <person name="Fu X."/>
            <person name="Miao Y."/>
            <person name="Liu J."/>
            <person name="Yu Q."/>
            <person name="Li R."/>
            <person name="Liao H."/>
            <person name="Li X."/>
            <person name="Kong Y."/>
            <person name="Jiang Z."/>
            <person name="Chourrout D."/>
            <person name="Li R."/>
            <person name="Bao Z."/>
        </authorList>
    </citation>
    <scope>NUCLEOTIDE SEQUENCE [LARGE SCALE GENOMIC DNA]</scope>
    <source>
        <strain evidence="1 2">PY_sf001</strain>
    </source>
</reference>
<evidence type="ECO:0000313" key="1">
    <source>
        <dbReference type="EMBL" id="OWF55004.1"/>
    </source>
</evidence>
<sequence length="258" mass="29550">MGSGASNQAVGVPANPRVIYSDALGKKERKRLRIDAPVLIDVEHGSIRYRYGNKESSDNVNPHKTKGKPFEGTAMVDKDHYFYHQRLNDFSEKGSREKEDDFKFMYVQKGPNRAKQQKLFYVYGNGWNAMDGKRTLPSDSKQEGTDFAWPLETRIPNDVYYNLTFNIQEAEMEEESAEDRLVVDLSSTANKQAIELTLTETDTAKDIQKKIAYKILKSANNIHVCHKGKEIRDEDVIGDLRDPEEGSWTVFKVTMRLF</sequence>
<proteinExistence type="predicted"/>
<dbReference type="OrthoDB" id="9999810at2759"/>
<comment type="caution">
    <text evidence="1">The sequence shown here is derived from an EMBL/GenBank/DDBJ whole genome shotgun (WGS) entry which is preliminary data.</text>
</comment>
<gene>
    <name evidence="1" type="ORF">KP79_PYT09273</name>
</gene>
<evidence type="ECO:0000313" key="2">
    <source>
        <dbReference type="Proteomes" id="UP000242188"/>
    </source>
</evidence>
<accession>A0A210R236</accession>
<dbReference type="AlphaFoldDB" id="A0A210R236"/>
<keyword evidence="2" id="KW-1185">Reference proteome</keyword>
<dbReference type="EMBL" id="NEDP02000790">
    <property type="protein sequence ID" value="OWF55004.1"/>
    <property type="molecule type" value="Genomic_DNA"/>
</dbReference>